<proteinExistence type="predicted"/>
<keyword evidence="2" id="KW-1185">Reference proteome</keyword>
<organism evidence="1 2">
    <name type="scientific">Granulosicoccus antarcticus IMCC3135</name>
    <dbReference type="NCBI Taxonomy" id="1192854"/>
    <lineage>
        <taxon>Bacteria</taxon>
        <taxon>Pseudomonadati</taxon>
        <taxon>Pseudomonadota</taxon>
        <taxon>Gammaproteobacteria</taxon>
        <taxon>Chromatiales</taxon>
        <taxon>Granulosicoccaceae</taxon>
        <taxon>Granulosicoccus</taxon>
    </lineage>
</organism>
<sequence length="348" mass="38211">MNPVIISTEALRNAPRALTQPGLMSTSAARQTRFSDLPLPARLLLAVPRARGRSATAPIAERYVLDTLGRIIDGGPDRKHTIEAVNMLADVLLNQNFDDDRAPANPEWLSTVENHVLCMLCKINAGQAEQAALIARHCLEGHTLEAFSQAATALCGAECFKRGGSHVFTPSWRGMPSHNGPTEHRSVTLTKELSLGESLLLNTIRLRKRTLSYSGLGARVVPLLCQHVALPELQTVVDAHMVEALRHSAHVPDIRCLCCPAISADEAVFLGSLAEFAGGDTQRCARQLSAWLPLESVNKLLSKKEGFQSILRQIGTPLPTRQWDMRQLQARDELDWQCGHVKETPMIH</sequence>
<reference evidence="1 2" key="1">
    <citation type="submission" date="2016-12" db="EMBL/GenBank/DDBJ databases">
        <authorList>
            <person name="Song W.-J."/>
            <person name="Kurnit D.M."/>
        </authorList>
    </citation>
    <scope>NUCLEOTIDE SEQUENCE [LARGE SCALE GENOMIC DNA]</scope>
    <source>
        <strain evidence="1 2">IMCC3135</strain>
    </source>
</reference>
<dbReference type="Proteomes" id="UP000250079">
    <property type="component" value="Chromosome"/>
</dbReference>
<protein>
    <submittedName>
        <fullName evidence="1">Uncharacterized protein</fullName>
    </submittedName>
</protein>
<dbReference type="AlphaFoldDB" id="A0A2Z2NNI2"/>
<name>A0A2Z2NNI2_9GAMM</name>
<evidence type="ECO:0000313" key="1">
    <source>
        <dbReference type="EMBL" id="ASJ71298.1"/>
    </source>
</evidence>
<dbReference type="RefSeq" id="WP_088916754.1">
    <property type="nucleotide sequence ID" value="NZ_CP018632.1"/>
</dbReference>
<dbReference type="EMBL" id="CP018632">
    <property type="protein sequence ID" value="ASJ71298.1"/>
    <property type="molecule type" value="Genomic_DNA"/>
</dbReference>
<dbReference type="KEGG" id="gai:IMCC3135_05930"/>
<evidence type="ECO:0000313" key="2">
    <source>
        <dbReference type="Proteomes" id="UP000250079"/>
    </source>
</evidence>
<gene>
    <name evidence="1" type="ORF">IMCC3135_05930</name>
</gene>
<accession>A0A2Z2NNI2</accession>